<evidence type="ECO:0000256" key="16">
    <source>
        <dbReference type="SAM" id="Phobius"/>
    </source>
</evidence>
<dbReference type="PANTHER" id="PTHR15458:SF5">
    <property type="entry name" value="PHOSPHATIDYLETHANOLAMINE N-METHYLTRANSFERASE"/>
    <property type="match status" value="1"/>
</dbReference>
<keyword evidence="18" id="KW-1185">Reference proteome</keyword>
<evidence type="ECO:0000256" key="6">
    <source>
        <dbReference type="ARBA" id="ARBA00022679"/>
    </source>
</evidence>
<evidence type="ECO:0000256" key="8">
    <source>
        <dbReference type="ARBA" id="ARBA00022692"/>
    </source>
</evidence>
<gene>
    <name evidence="17" type="ORF">PSNMU_V1.4_AUG-EV-PASAV3_0081810</name>
</gene>
<dbReference type="EC" id="2.1.1.71" evidence="15"/>
<evidence type="ECO:0000256" key="12">
    <source>
        <dbReference type="ARBA" id="ARBA00023136"/>
    </source>
</evidence>
<comment type="pathway">
    <text evidence="3">Lipid metabolism.</text>
</comment>
<keyword evidence="11" id="KW-0443">Lipid metabolism</keyword>
<organism evidence="17 18">
    <name type="scientific">Pseudo-nitzschia multistriata</name>
    <dbReference type="NCBI Taxonomy" id="183589"/>
    <lineage>
        <taxon>Eukaryota</taxon>
        <taxon>Sar</taxon>
        <taxon>Stramenopiles</taxon>
        <taxon>Ochrophyta</taxon>
        <taxon>Bacillariophyta</taxon>
        <taxon>Bacillariophyceae</taxon>
        <taxon>Bacillariophycidae</taxon>
        <taxon>Bacillariales</taxon>
        <taxon>Bacillariaceae</taxon>
        <taxon>Pseudo-nitzschia</taxon>
    </lineage>
</organism>
<evidence type="ECO:0000313" key="17">
    <source>
        <dbReference type="EMBL" id="VEU41215.1"/>
    </source>
</evidence>
<evidence type="ECO:0000256" key="15">
    <source>
        <dbReference type="ARBA" id="ARBA00034137"/>
    </source>
</evidence>
<reference evidence="17 18" key="1">
    <citation type="submission" date="2019-01" db="EMBL/GenBank/DDBJ databases">
        <authorList>
            <person name="Ferrante I. M."/>
        </authorList>
    </citation>
    <scope>NUCLEOTIDE SEQUENCE [LARGE SCALE GENOMIC DNA]</scope>
    <source>
        <strain evidence="17 18">B856</strain>
    </source>
</reference>
<keyword evidence="4" id="KW-0444">Lipid biosynthesis</keyword>
<keyword evidence="8 16" id="KW-0812">Transmembrane</keyword>
<comment type="subcellular location">
    <subcellularLocation>
        <location evidence="1">Endoplasmic reticulum membrane</location>
        <topology evidence="1">Multi-pass membrane protein</topology>
    </subcellularLocation>
</comment>
<evidence type="ECO:0000256" key="3">
    <source>
        <dbReference type="ARBA" id="ARBA00005189"/>
    </source>
</evidence>
<protein>
    <recommendedName>
        <fullName evidence="15">phosphatidyl-N-methylethanolamine N-methyltransferase</fullName>
        <ecNumber evidence="15">2.1.1.71</ecNumber>
    </recommendedName>
</protein>
<dbReference type="Pfam" id="PF04191">
    <property type="entry name" value="PEMT"/>
    <property type="match status" value="1"/>
</dbReference>
<evidence type="ECO:0000256" key="7">
    <source>
        <dbReference type="ARBA" id="ARBA00022691"/>
    </source>
</evidence>
<dbReference type="GO" id="GO:0005789">
    <property type="term" value="C:endoplasmic reticulum membrane"/>
    <property type="evidence" value="ECO:0007669"/>
    <property type="project" value="UniProtKB-SubCell"/>
</dbReference>
<evidence type="ECO:0000256" key="2">
    <source>
        <dbReference type="ARBA" id="ARBA00004969"/>
    </source>
</evidence>
<keyword evidence="7" id="KW-0949">S-adenosyl-L-methionine</keyword>
<feature type="transmembrane region" description="Helical" evidence="16">
    <location>
        <begin position="107"/>
        <end position="127"/>
    </location>
</feature>
<keyword evidence="10 16" id="KW-1133">Transmembrane helix</keyword>
<accession>A0A448ZGQ3</accession>
<keyword evidence="12 16" id="KW-0472">Membrane</keyword>
<dbReference type="GO" id="GO:0032259">
    <property type="term" value="P:methylation"/>
    <property type="evidence" value="ECO:0007669"/>
    <property type="project" value="UniProtKB-KW"/>
</dbReference>
<proteinExistence type="predicted"/>
<sequence>MLEQLNAWWIFITTWTNAMFELHVGWPNLTYILAAYWLGETPFLVLTSFRHYFVYISTFAYRTPPVAHGFLMRDCKLYKTLALMHLSKRLLPLVALPRDIPGIAMSLVGFSITILATMQLGMVRTYFGSELGFVKPSWIDGFPYNIIPHPMIVGQMVGFSSILYWWKDQIPEETAALLGVHMSFYTVHMVQEMLTSSY</sequence>
<dbReference type="GO" id="GO:0000773">
    <property type="term" value="F:phosphatidyl-N-methylethanolamine N-methyltransferase activity"/>
    <property type="evidence" value="ECO:0007669"/>
    <property type="project" value="UniProtKB-EC"/>
</dbReference>
<dbReference type="GO" id="GO:0006656">
    <property type="term" value="P:phosphatidylcholine biosynthetic process"/>
    <property type="evidence" value="ECO:0007669"/>
    <property type="project" value="UniProtKB-UniPathway"/>
</dbReference>
<dbReference type="OrthoDB" id="8300106at2759"/>
<dbReference type="AlphaFoldDB" id="A0A448ZGQ3"/>
<keyword evidence="6" id="KW-0808">Transferase</keyword>
<keyword evidence="9" id="KW-0256">Endoplasmic reticulum</keyword>
<evidence type="ECO:0000256" key="10">
    <source>
        <dbReference type="ARBA" id="ARBA00022989"/>
    </source>
</evidence>
<evidence type="ECO:0000256" key="5">
    <source>
        <dbReference type="ARBA" id="ARBA00022603"/>
    </source>
</evidence>
<feature type="transmembrane region" description="Helical" evidence="16">
    <location>
        <begin position="29"/>
        <end position="49"/>
    </location>
</feature>
<evidence type="ECO:0000256" key="1">
    <source>
        <dbReference type="ARBA" id="ARBA00004477"/>
    </source>
</evidence>
<keyword evidence="5" id="KW-0489">Methyltransferase</keyword>
<evidence type="ECO:0000256" key="13">
    <source>
        <dbReference type="ARBA" id="ARBA00023209"/>
    </source>
</evidence>
<evidence type="ECO:0000256" key="14">
    <source>
        <dbReference type="ARBA" id="ARBA00023264"/>
    </source>
</evidence>
<feature type="transmembrane region" description="Helical" evidence="16">
    <location>
        <begin position="147"/>
        <end position="166"/>
    </location>
</feature>
<keyword evidence="14" id="KW-1208">Phospholipid metabolism</keyword>
<dbReference type="PANTHER" id="PTHR15458">
    <property type="entry name" value="PHOSPHATIDYLETHANOLAMINE N-METHYLTRANSFERASE"/>
    <property type="match status" value="1"/>
</dbReference>
<evidence type="ECO:0000256" key="4">
    <source>
        <dbReference type="ARBA" id="ARBA00022516"/>
    </source>
</evidence>
<evidence type="ECO:0000256" key="9">
    <source>
        <dbReference type="ARBA" id="ARBA00022824"/>
    </source>
</evidence>
<dbReference type="Proteomes" id="UP000291116">
    <property type="component" value="Unassembled WGS sequence"/>
</dbReference>
<name>A0A448ZGQ3_9STRA</name>
<evidence type="ECO:0000313" key="18">
    <source>
        <dbReference type="Proteomes" id="UP000291116"/>
    </source>
</evidence>
<evidence type="ECO:0000256" key="11">
    <source>
        <dbReference type="ARBA" id="ARBA00023098"/>
    </source>
</evidence>
<dbReference type="EMBL" id="CAACVS010000335">
    <property type="protein sequence ID" value="VEU41215.1"/>
    <property type="molecule type" value="Genomic_DNA"/>
</dbReference>
<comment type="pathway">
    <text evidence="2">Phospholipid metabolism; phosphatidylcholine biosynthesis.</text>
</comment>
<dbReference type="InterPro" id="IPR024960">
    <property type="entry name" value="PEMT/MFAP"/>
</dbReference>
<dbReference type="UniPathway" id="UPA00753"/>
<keyword evidence="13" id="KW-0594">Phospholipid biosynthesis</keyword>
<dbReference type="InterPro" id="IPR007318">
    <property type="entry name" value="Phopholipid_MeTrfase"/>
</dbReference>